<sequence length="130" mass="13794">VRFTVYYPKGCLFPATATKHHASPTLVLRTIQETSKMKLFAAASFALLAFAAADVSHLGGGYNYPAPVHEAVRSQPITPAQGYSYPAPAPIHEAVKSQPIVPQNTYIPPAAPAPAQGYSYPAPAPIHEAI</sequence>
<proteinExistence type="predicted"/>
<name>A0A034WL22_BACDO</name>
<organism evidence="1">
    <name type="scientific">Bactrocera dorsalis</name>
    <name type="common">Oriental fruit fly</name>
    <name type="synonym">Dacus dorsalis</name>
    <dbReference type="NCBI Taxonomy" id="27457"/>
    <lineage>
        <taxon>Eukaryota</taxon>
        <taxon>Metazoa</taxon>
        <taxon>Ecdysozoa</taxon>
        <taxon>Arthropoda</taxon>
        <taxon>Hexapoda</taxon>
        <taxon>Insecta</taxon>
        <taxon>Pterygota</taxon>
        <taxon>Neoptera</taxon>
        <taxon>Endopterygota</taxon>
        <taxon>Diptera</taxon>
        <taxon>Brachycera</taxon>
        <taxon>Muscomorpha</taxon>
        <taxon>Tephritoidea</taxon>
        <taxon>Tephritidae</taxon>
        <taxon>Bactrocera</taxon>
        <taxon>Bactrocera</taxon>
    </lineage>
</organism>
<feature type="non-terminal residue" evidence="1">
    <location>
        <position position="1"/>
    </location>
</feature>
<feature type="non-terminal residue" evidence="1">
    <location>
        <position position="130"/>
    </location>
</feature>
<reference evidence="1" key="1">
    <citation type="journal article" date="2014" name="BMC Genomics">
        <title>Characterizing the developmental transcriptome of the oriental fruit fly, Bactrocera dorsalis (Diptera: Tephritidae) through comparative genomic analysis with Drosophila melanogaster utilizing modENCODE datasets.</title>
        <authorList>
            <person name="Geib S.M."/>
            <person name="Calla B."/>
            <person name="Hall B."/>
            <person name="Hou S."/>
            <person name="Manoukis N.C."/>
        </authorList>
    </citation>
    <scope>NUCLEOTIDE SEQUENCE</scope>
    <source>
        <strain evidence="1">Punador</strain>
    </source>
</reference>
<dbReference type="AlphaFoldDB" id="A0A034WL22"/>
<protein>
    <submittedName>
        <fullName evidence="1">Uncharacterized protein</fullName>
    </submittedName>
</protein>
<accession>A0A034WL22</accession>
<evidence type="ECO:0000313" key="1">
    <source>
        <dbReference type="EMBL" id="JAC54478.1"/>
    </source>
</evidence>
<dbReference type="EMBL" id="GAKP01004474">
    <property type="protein sequence ID" value="JAC54478.1"/>
    <property type="molecule type" value="Transcribed_RNA"/>
</dbReference>